<proteinExistence type="predicted"/>
<dbReference type="InterPro" id="IPR032710">
    <property type="entry name" value="NTF2-like_dom_sf"/>
</dbReference>
<evidence type="ECO:0000313" key="2">
    <source>
        <dbReference type="Proteomes" id="UP000319829"/>
    </source>
</evidence>
<name>A0A538SW60_UNCEI</name>
<comment type="caution">
    <text evidence="1">The sequence shown here is derived from an EMBL/GenBank/DDBJ whole genome shotgun (WGS) entry which is preliminary data.</text>
</comment>
<sequence>MEKEFAAGFREWAGRVELESKFEIKDVRASGDVAYLWSYISIVMTSKETGSSTKREGHVLSVFRKSPSGKWLLARDANLIPAGK</sequence>
<dbReference type="SUPFAM" id="SSF54427">
    <property type="entry name" value="NTF2-like"/>
    <property type="match status" value="1"/>
</dbReference>
<dbReference type="AlphaFoldDB" id="A0A538SW60"/>
<reference evidence="1 2" key="1">
    <citation type="journal article" date="2019" name="Nat. Microbiol.">
        <title>Mediterranean grassland soil C-N compound turnover is dependent on rainfall and depth, and is mediated by genomically divergent microorganisms.</title>
        <authorList>
            <person name="Diamond S."/>
            <person name="Andeer P.F."/>
            <person name="Li Z."/>
            <person name="Crits-Christoph A."/>
            <person name="Burstein D."/>
            <person name="Anantharaman K."/>
            <person name="Lane K.R."/>
            <person name="Thomas B.C."/>
            <person name="Pan C."/>
            <person name="Northen T.R."/>
            <person name="Banfield J.F."/>
        </authorList>
    </citation>
    <scope>NUCLEOTIDE SEQUENCE [LARGE SCALE GENOMIC DNA]</scope>
    <source>
        <strain evidence="1">WS_4</strain>
    </source>
</reference>
<dbReference type="Proteomes" id="UP000319829">
    <property type="component" value="Unassembled WGS sequence"/>
</dbReference>
<dbReference type="Gene3D" id="3.10.450.50">
    <property type="match status" value="1"/>
</dbReference>
<dbReference type="EMBL" id="VBOU01000020">
    <property type="protein sequence ID" value="TMQ55575.1"/>
    <property type="molecule type" value="Genomic_DNA"/>
</dbReference>
<protein>
    <recommendedName>
        <fullName evidence="3">DUF4440 domain-containing protein</fullName>
    </recommendedName>
</protein>
<evidence type="ECO:0000313" key="1">
    <source>
        <dbReference type="EMBL" id="TMQ55575.1"/>
    </source>
</evidence>
<accession>A0A538SW60</accession>
<evidence type="ECO:0008006" key="3">
    <source>
        <dbReference type="Google" id="ProtNLM"/>
    </source>
</evidence>
<gene>
    <name evidence="1" type="ORF">E6K74_02920</name>
</gene>
<organism evidence="1 2">
    <name type="scientific">Eiseniibacteriota bacterium</name>
    <dbReference type="NCBI Taxonomy" id="2212470"/>
    <lineage>
        <taxon>Bacteria</taxon>
        <taxon>Candidatus Eiseniibacteriota</taxon>
    </lineage>
</organism>